<evidence type="ECO:0000256" key="1">
    <source>
        <dbReference type="SAM" id="MobiDB-lite"/>
    </source>
</evidence>
<keyword evidence="3" id="KW-1185">Reference proteome</keyword>
<dbReference type="Proteomes" id="UP000714275">
    <property type="component" value="Unassembled WGS sequence"/>
</dbReference>
<sequence length="435" mass="50004">MEYASKDLTIRKLRRTTDFENLTFRIGGYTEHDQGRFYHLWKNGEVLSIQAEPYRRPGIDYSQSSESWSTRNFSSDKEAFFYLQEVLQTMLDNLQFGSENNWAHLVRQKDNTYSLIYTRKEFVHLKCPVWTKKINLDDIEVTRIVDCALWEGIHEGMEVDLFMGVHAVWSRFVAAESLGHKLMNEAGVSHYTFKLLAHVYKSGMIIGVMCEPIIGRRVCPTDRAAVFAAVADIQRHGILLGSLLPYDILITHEGVRFLNISAVRFHKDHDQLAAKAETSHWAELAKTFGSGMIAPHTPLGSRDRDALSYVIPRLPSPGRPVYTTPELAMMRFVWSVMTSQGEYARSDVLPLLKFRDQQRKGMSAITDDPKHRRRAKSGRKVLIAPLDCSESEGRFEELDQIVPAVDEPYNPKWRSSPRTPYERPKKKLLLPRDDE</sequence>
<proteinExistence type="predicted"/>
<evidence type="ECO:0000313" key="2">
    <source>
        <dbReference type="EMBL" id="KAG1773324.1"/>
    </source>
</evidence>
<organism evidence="2 3">
    <name type="scientific">Suillus placidus</name>
    <dbReference type="NCBI Taxonomy" id="48579"/>
    <lineage>
        <taxon>Eukaryota</taxon>
        <taxon>Fungi</taxon>
        <taxon>Dikarya</taxon>
        <taxon>Basidiomycota</taxon>
        <taxon>Agaricomycotina</taxon>
        <taxon>Agaricomycetes</taxon>
        <taxon>Agaricomycetidae</taxon>
        <taxon>Boletales</taxon>
        <taxon>Suillineae</taxon>
        <taxon>Suillaceae</taxon>
        <taxon>Suillus</taxon>
    </lineage>
</organism>
<dbReference type="AlphaFoldDB" id="A0A9P6ZND1"/>
<comment type="caution">
    <text evidence="2">The sequence shown here is derived from an EMBL/GenBank/DDBJ whole genome shotgun (WGS) entry which is preliminary data.</text>
</comment>
<feature type="region of interest" description="Disordered" evidence="1">
    <location>
        <begin position="406"/>
        <end position="435"/>
    </location>
</feature>
<name>A0A9P6ZND1_9AGAM</name>
<reference evidence="2" key="1">
    <citation type="journal article" date="2020" name="New Phytol.">
        <title>Comparative genomics reveals dynamic genome evolution in host specialist ectomycorrhizal fungi.</title>
        <authorList>
            <person name="Lofgren L.A."/>
            <person name="Nguyen N.H."/>
            <person name="Vilgalys R."/>
            <person name="Ruytinx J."/>
            <person name="Liao H.L."/>
            <person name="Branco S."/>
            <person name="Kuo A."/>
            <person name="LaButti K."/>
            <person name="Lipzen A."/>
            <person name="Andreopoulos W."/>
            <person name="Pangilinan J."/>
            <person name="Riley R."/>
            <person name="Hundley H."/>
            <person name="Na H."/>
            <person name="Barry K."/>
            <person name="Grigoriev I.V."/>
            <person name="Stajich J.E."/>
            <person name="Kennedy P.G."/>
        </authorList>
    </citation>
    <scope>NUCLEOTIDE SEQUENCE</scope>
    <source>
        <strain evidence="2">DOB743</strain>
    </source>
</reference>
<gene>
    <name evidence="2" type="ORF">EV702DRAFT_573133</name>
</gene>
<accession>A0A9P6ZND1</accession>
<evidence type="ECO:0000313" key="3">
    <source>
        <dbReference type="Proteomes" id="UP000714275"/>
    </source>
</evidence>
<dbReference type="EMBL" id="JABBWD010000048">
    <property type="protein sequence ID" value="KAG1773324.1"/>
    <property type="molecule type" value="Genomic_DNA"/>
</dbReference>
<protein>
    <submittedName>
        <fullName evidence="2">Uncharacterized protein</fullName>
    </submittedName>
</protein>
<dbReference type="OrthoDB" id="2874131at2759"/>